<dbReference type="Gene3D" id="2.60.40.10">
    <property type="entry name" value="Immunoglobulins"/>
    <property type="match status" value="2"/>
</dbReference>
<dbReference type="STRING" id="1346286.SAMN05444362_10210"/>
<organism evidence="2 3">
    <name type="scientific">Dysgonomonas macrotermitis</name>
    <dbReference type="NCBI Taxonomy" id="1346286"/>
    <lineage>
        <taxon>Bacteria</taxon>
        <taxon>Pseudomonadati</taxon>
        <taxon>Bacteroidota</taxon>
        <taxon>Bacteroidia</taxon>
        <taxon>Bacteroidales</taxon>
        <taxon>Dysgonomonadaceae</taxon>
        <taxon>Dysgonomonas</taxon>
    </lineage>
</organism>
<protein>
    <submittedName>
        <fullName evidence="2">IPT/TIG domain-containing protein</fullName>
    </submittedName>
</protein>
<evidence type="ECO:0000259" key="1">
    <source>
        <dbReference type="Pfam" id="PF01833"/>
    </source>
</evidence>
<dbReference type="AlphaFoldDB" id="A0A1M4VQA4"/>
<dbReference type="InterPro" id="IPR014756">
    <property type="entry name" value="Ig_E-set"/>
</dbReference>
<name>A0A1M4VQA4_9BACT</name>
<evidence type="ECO:0000313" key="2">
    <source>
        <dbReference type="EMBL" id="SHE71040.1"/>
    </source>
</evidence>
<gene>
    <name evidence="2" type="ORF">SAMN05444362_10210</name>
</gene>
<feature type="domain" description="IPT/TIG" evidence="1">
    <location>
        <begin position="40"/>
        <end position="90"/>
    </location>
</feature>
<dbReference type="Pfam" id="PF01833">
    <property type="entry name" value="TIG"/>
    <property type="match status" value="2"/>
</dbReference>
<dbReference type="SUPFAM" id="SSF81296">
    <property type="entry name" value="E set domains"/>
    <property type="match status" value="1"/>
</dbReference>
<proteinExistence type="predicted"/>
<accession>A0A1M4VQA4</accession>
<reference evidence="3" key="1">
    <citation type="submission" date="2016-11" db="EMBL/GenBank/DDBJ databases">
        <authorList>
            <person name="Varghese N."/>
            <person name="Submissions S."/>
        </authorList>
    </citation>
    <scope>NUCLEOTIDE SEQUENCE [LARGE SCALE GENOMIC DNA]</scope>
    <source>
        <strain evidence="3">DSM 27370</strain>
    </source>
</reference>
<dbReference type="InterPro" id="IPR013783">
    <property type="entry name" value="Ig-like_fold"/>
</dbReference>
<sequence>MICACLLLALISSCKDDNDSDGTPVIHSVRVTNPEKVDSTFTEASRGQLIVIQGERLHNALEVYINDQNVGFNKNYNTSTHLIVTIPEELKLHGEDSNLKNEIRVVTNHGEASYGFHVLAPVPTITRYSVELTETPEGNMEVVPGQRLDLFGENFYEVERIYLTNINPEPLEGEEIPSVVEEYDMQSYDVTEQFTRIIVSMPATIIPEGFIVVECYSGKAYIPFSSRIPKPTITAISSDMPIPGTKVTIYGTNFLEITGIDINGEYTIPAEDLTISDEADKITFTLPSAPSSSGKLKIITGGGEAEIDFYPYENLVIDFDPTTSWWFSWGANEKTNETGANPPLLTSGNCYGVDGKVDNQWWYGVWNFGGINFPTVITDATLVKDIEVRFEFIATLDFQETKIKLRFWQDFEKDAFEPTDILTGDVAPTGKWITCFELFAISGRN</sequence>
<dbReference type="InterPro" id="IPR002909">
    <property type="entry name" value="IPT_dom"/>
</dbReference>
<keyword evidence="3" id="KW-1185">Reference proteome</keyword>
<dbReference type="EMBL" id="FQUC01000002">
    <property type="protein sequence ID" value="SHE71040.1"/>
    <property type="molecule type" value="Genomic_DNA"/>
</dbReference>
<feature type="domain" description="IPT/TIG" evidence="1">
    <location>
        <begin position="231"/>
        <end position="302"/>
    </location>
</feature>
<dbReference type="Proteomes" id="UP000184480">
    <property type="component" value="Unassembled WGS sequence"/>
</dbReference>
<evidence type="ECO:0000313" key="3">
    <source>
        <dbReference type="Proteomes" id="UP000184480"/>
    </source>
</evidence>